<dbReference type="EMBL" id="SIDB01000003">
    <property type="protein sequence ID" value="KAI3434799.1"/>
    <property type="molecule type" value="Genomic_DNA"/>
</dbReference>
<sequence>MLRRAVGSLLRHREVLHGTAGPTAAWTPPCNARALHSSAAALLAEPKVPSSSGSSPDAGSSSSSDGSSDAIQTPQGATESVVFAALARASAAAQNKPAAGVPGVTKTLGFAGVLPFWVFSPAVAPLLPLDLLLDPAMLAATGLLQVGYGATILSFLGGVHWGLAMTNVGGDLAFKMADQRYLWSVLPCLMAWPTIAMPTAAAAGIQAGLFTAVYFVDRSWAGKGLLPPWYINMRLPLTLMAVGGLALTAATS</sequence>
<dbReference type="Proteomes" id="UP001055712">
    <property type="component" value="Unassembled WGS sequence"/>
</dbReference>
<keyword evidence="2" id="KW-0812">Transmembrane</keyword>
<comment type="caution">
    <text evidence="3">The sequence shown here is derived from an EMBL/GenBank/DDBJ whole genome shotgun (WGS) entry which is preliminary data.</text>
</comment>
<dbReference type="PANTHER" id="PTHR15887">
    <property type="entry name" value="TRANSMEMBRANE PROTEIN 69"/>
    <property type="match status" value="1"/>
</dbReference>
<gene>
    <name evidence="3" type="ORF">D9Q98_002857</name>
</gene>
<dbReference type="Pfam" id="PF11911">
    <property type="entry name" value="DUF3429"/>
    <property type="match status" value="1"/>
</dbReference>
<name>A0A9D4YZN9_CHLVU</name>
<evidence type="ECO:0000313" key="3">
    <source>
        <dbReference type="EMBL" id="KAI3434799.1"/>
    </source>
</evidence>
<keyword evidence="4" id="KW-1185">Reference proteome</keyword>
<organism evidence="3 4">
    <name type="scientific">Chlorella vulgaris</name>
    <name type="common">Green alga</name>
    <dbReference type="NCBI Taxonomy" id="3077"/>
    <lineage>
        <taxon>Eukaryota</taxon>
        <taxon>Viridiplantae</taxon>
        <taxon>Chlorophyta</taxon>
        <taxon>core chlorophytes</taxon>
        <taxon>Trebouxiophyceae</taxon>
        <taxon>Chlorellales</taxon>
        <taxon>Chlorellaceae</taxon>
        <taxon>Chlorella clade</taxon>
        <taxon>Chlorella</taxon>
    </lineage>
</organism>
<evidence type="ECO:0000256" key="1">
    <source>
        <dbReference type="SAM" id="MobiDB-lite"/>
    </source>
</evidence>
<dbReference type="PANTHER" id="PTHR15887:SF1">
    <property type="entry name" value="TRANSMEMBRANE PROTEIN 69"/>
    <property type="match status" value="1"/>
</dbReference>
<feature type="transmembrane region" description="Helical" evidence="2">
    <location>
        <begin position="108"/>
        <end position="127"/>
    </location>
</feature>
<feature type="compositionally biased region" description="Low complexity" evidence="1">
    <location>
        <begin position="45"/>
        <end position="70"/>
    </location>
</feature>
<reference evidence="3" key="1">
    <citation type="journal article" date="2019" name="Plant J.">
        <title>Chlorella vulgaris genome assembly and annotation reveals the molecular basis for metabolic acclimation to high light conditions.</title>
        <authorList>
            <person name="Cecchin M."/>
            <person name="Marcolungo L."/>
            <person name="Rossato M."/>
            <person name="Girolomoni L."/>
            <person name="Cosentino E."/>
            <person name="Cuine S."/>
            <person name="Li-Beisson Y."/>
            <person name="Delledonne M."/>
            <person name="Ballottari M."/>
        </authorList>
    </citation>
    <scope>NUCLEOTIDE SEQUENCE</scope>
    <source>
        <strain evidence="3">211/11P</strain>
    </source>
</reference>
<accession>A0A9D4YZN9</accession>
<evidence type="ECO:0000313" key="4">
    <source>
        <dbReference type="Proteomes" id="UP001055712"/>
    </source>
</evidence>
<dbReference type="OrthoDB" id="194289at2759"/>
<protein>
    <submittedName>
        <fullName evidence="3">Uncharacterized protein</fullName>
    </submittedName>
</protein>
<reference evidence="3" key="2">
    <citation type="submission" date="2020-11" db="EMBL/GenBank/DDBJ databases">
        <authorList>
            <person name="Cecchin M."/>
            <person name="Marcolungo L."/>
            <person name="Rossato M."/>
            <person name="Girolomoni L."/>
            <person name="Cosentino E."/>
            <person name="Cuine S."/>
            <person name="Li-Beisson Y."/>
            <person name="Delledonne M."/>
            <person name="Ballottari M."/>
        </authorList>
    </citation>
    <scope>NUCLEOTIDE SEQUENCE</scope>
    <source>
        <strain evidence="3">211/11P</strain>
        <tissue evidence="3">Whole cell</tissue>
    </source>
</reference>
<dbReference type="AlphaFoldDB" id="A0A9D4YZN9"/>
<proteinExistence type="predicted"/>
<feature type="transmembrane region" description="Helical" evidence="2">
    <location>
        <begin position="147"/>
        <end position="169"/>
    </location>
</feature>
<feature type="region of interest" description="Disordered" evidence="1">
    <location>
        <begin position="45"/>
        <end position="73"/>
    </location>
</feature>
<evidence type="ECO:0000256" key="2">
    <source>
        <dbReference type="SAM" id="Phobius"/>
    </source>
</evidence>
<keyword evidence="2" id="KW-0472">Membrane</keyword>
<feature type="transmembrane region" description="Helical" evidence="2">
    <location>
        <begin position="229"/>
        <end position="250"/>
    </location>
</feature>
<feature type="transmembrane region" description="Helical" evidence="2">
    <location>
        <begin position="181"/>
        <end position="209"/>
    </location>
</feature>
<dbReference type="InterPro" id="IPR021836">
    <property type="entry name" value="DUF3429"/>
</dbReference>
<keyword evidence="2" id="KW-1133">Transmembrane helix</keyword>